<keyword evidence="1" id="KW-0863">Zinc-finger</keyword>
<evidence type="ECO:0000256" key="1">
    <source>
        <dbReference type="PROSITE-ProRule" id="PRU00047"/>
    </source>
</evidence>
<evidence type="ECO:0000313" key="4">
    <source>
        <dbReference type="EMBL" id="KAL0323646.1"/>
    </source>
</evidence>
<keyword evidence="1" id="KW-0862">Zinc</keyword>
<evidence type="ECO:0000256" key="2">
    <source>
        <dbReference type="SAM" id="MobiDB-lite"/>
    </source>
</evidence>
<dbReference type="PANTHER" id="PTHR35046">
    <property type="entry name" value="ZINC KNUCKLE (CCHC-TYPE) FAMILY PROTEIN"/>
    <property type="match status" value="1"/>
</dbReference>
<proteinExistence type="predicted"/>
<name>A0AAW2LZN5_9LAMI</name>
<protein>
    <recommendedName>
        <fullName evidence="3">CCHC-type domain-containing protein</fullName>
    </recommendedName>
</protein>
<accession>A0AAW2LZN5</accession>
<reference evidence="4" key="1">
    <citation type="submission" date="2020-06" db="EMBL/GenBank/DDBJ databases">
        <authorList>
            <person name="Li T."/>
            <person name="Hu X."/>
            <person name="Zhang T."/>
            <person name="Song X."/>
            <person name="Zhang H."/>
            <person name="Dai N."/>
            <person name="Sheng W."/>
            <person name="Hou X."/>
            <person name="Wei L."/>
        </authorList>
    </citation>
    <scope>NUCLEOTIDE SEQUENCE</scope>
    <source>
        <strain evidence="4">G01</strain>
        <tissue evidence="4">Leaf</tissue>
    </source>
</reference>
<dbReference type="InterPro" id="IPR036875">
    <property type="entry name" value="Znf_CCHC_sf"/>
</dbReference>
<comment type="caution">
    <text evidence="4">The sequence shown here is derived from an EMBL/GenBank/DDBJ whole genome shotgun (WGS) entry which is preliminary data.</text>
</comment>
<organism evidence="4">
    <name type="scientific">Sesamum angustifolium</name>
    <dbReference type="NCBI Taxonomy" id="2727405"/>
    <lineage>
        <taxon>Eukaryota</taxon>
        <taxon>Viridiplantae</taxon>
        <taxon>Streptophyta</taxon>
        <taxon>Embryophyta</taxon>
        <taxon>Tracheophyta</taxon>
        <taxon>Spermatophyta</taxon>
        <taxon>Magnoliopsida</taxon>
        <taxon>eudicotyledons</taxon>
        <taxon>Gunneridae</taxon>
        <taxon>Pentapetalae</taxon>
        <taxon>asterids</taxon>
        <taxon>lamiids</taxon>
        <taxon>Lamiales</taxon>
        <taxon>Pedaliaceae</taxon>
        <taxon>Sesamum</taxon>
    </lineage>
</organism>
<dbReference type="SMART" id="SM00343">
    <property type="entry name" value="ZnF_C2HC"/>
    <property type="match status" value="1"/>
</dbReference>
<dbReference type="GO" id="GO:0003676">
    <property type="term" value="F:nucleic acid binding"/>
    <property type="evidence" value="ECO:0007669"/>
    <property type="project" value="InterPro"/>
</dbReference>
<feature type="compositionally biased region" description="Basic and acidic residues" evidence="2">
    <location>
        <begin position="1"/>
        <end position="22"/>
    </location>
</feature>
<dbReference type="EMBL" id="JACGWK010000012">
    <property type="protein sequence ID" value="KAL0323646.1"/>
    <property type="molecule type" value="Genomic_DNA"/>
</dbReference>
<dbReference type="PANTHER" id="PTHR35046:SF9">
    <property type="entry name" value="RNA-DIRECTED DNA POLYMERASE"/>
    <property type="match status" value="1"/>
</dbReference>
<dbReference type="SUPFAM" id="SSF57756">
    <property type="entry name" value="Retrovirus zinc finger-like domains"/>
    <property type="match status" value="1"/>
</dbReference>
<feature type="domain" description="CCHC-type" evidence="3">
    <location>
        <begin position="44"/>
        <end position="60"/>
    </location>
</feature>
<feature type="compositionally biased region" description="Acidic residues" evidence="2">
    <location>
        <begin position="85"/>
        <end position="94"/>
    </location>
</feature>
<keyword evidence="1" id="KW-0479">Metal-binding</keyword>
<dbReference type="AlphaFoldDB" id="A0AAW2LZN5"/>
<dbReference type="GO" id="GO:0008270">
    <property type="term" value="F:zinc ion binding"/>
    <property type="evidence" value="ECO:0007669"/>
    <property type="project" value="UniProtKB-KW"/>
</dbReference>
<dbReference type="Gene3D" id="4.10.60.10">
    <property type="entry name" value="Zinc finger, CCHC-type"/>
    <property type="match status" value="1"/>
</dbReference>
<feature type="region of interest" description="Disordered" evidence="2">
    <location>
        <begin position="1"/>
        <end position="35"/>
    </location>
</feature>
<gene>
    <name evidence="4" type="ORF">Sangu_1983900</name>
</gene>
<dbReference type="PROSITE" id="PS50158">
    <property type="entry name" value="ZF_CCHC"/>
    <property type="match status" value="1"/>
</dbReference>
<reference evidence="4" key="2">
    <citation type="journal article" date="2024" name="Plant">
        <title>Genomic evolution and insights into agronomic trait innovations of Sesamum species.</title>
        <authorList>
            <person name="Miao H."/>
            <person name="Wang L."/>
            <person name="Qu L."/>
            <person name="Liu H."/>
            <person name="Sun Y."/>
            <person name="Le M."/>
            <person name="Wang Q."/>
            <person name="Wei S."/>
            <person name="Zheng Y."/>
            <person name="Lin W."/>
            <person name="Duan Y."/>
            <person name="Cao H."/>
            <person name="Xiong S."/>
            <person name="Wang X."/>
            <person name="Wei L."/>
            <person name="Li C."/>
            <person name="Ma Q."/>
            <person name="Ju M."/>
            <person name="Zhao R."/>
            <person name="Li G."/>
            <person name="Mu C."/>
            <person name="Tian Q."/>
            <person name="Mei H."/>
            <person name="Zhang T."/>
            <person name="Gao T."/>
            <person name="Zhang H."/>
        </authorList>
    </citation>
    <scope>NUCLEOTIDE SEQUENCE</scope>
    <source>
        <strain evidence="4">G01</strain>
    </source>
</reference>
<sequence length="135" mass="15251">MEEQPEERTPSTSKFKEVDPKLGDNFAATKVLPEPNPSRNHDIKCFKCLGRGHIASECPNRCTMIFNNHGELEIEGENTNKEESSQEDGDGECAEEGGLLVTRSTLSAQMLEEDNYQREIPCTLESSRKDMQHDY</sequence>
<dbReference type="InterPro" id="IPR001878">
    <property type="entry name" value="Znf_CCHC"/>
</dbReference>
<feature type="region of interest" description="Disordered" evidence="2">
    <location>
        <begin position="74"/>
        <end position="94"/>
    </location>
</feature>
<dbReference type="Pfam" id="PF00098">
    <property type="entry name" value="zf-CCHC"/>
    <property type="match status" value="1"/>
</dbReference>
<evidence type="ECO:0000259" key="3">
    <source>
        <dbReference type="PROSITE" id="PS50158"/>
    </source>
</evidence>